<proteinExistence type="predicted"/>
<evidence type="ECO:0000313" key="3">
    <source>
        <dbReference type="Proteomes" id="UP000747399"/>
    </source>
</evidence>
<dbReference type="EMBL" id="BNCO01000075">
    <property type="protein sequence ID" value="GIL65340.1"/>
    <property type="molecule type" value="Genomic_DNA"/>
</dbReference>
<gene>
    <name evidence="2" type="ORF">Vafri_19010</name>
</gene>
<dbReference type="Proteomes" id="UP000747399">
    <property type="component" value="Unassembled WGS sequence"/>
</dbReference>
<accession>A0A8J4F931</accession>
<keyword evidence="1" id="KW-1133">Transmembrane helix</keyword>
<organism evidence="2 3">
    <name type="scientific">Volvox africanus</name>
    <dbReference type="NCBI Taxonomy" id="51714"/>
    <lineage>
        <taxon>Eukaryota</taxon>
        <taxon>Viridiplantae</taxon>
        <taxon>Chlorophyta</taxon>
        <taxon>core chlorophytes</taxon>
        <taxon>Chlorophyceae</taxon>
        <taxon>CS clade</taxon>
        <taxon>Chlamydomonadales</taxon>
        <taxon>Volvocaceae</taxon>
        <taxon>Volvox</taxon>
    </lineage>
</organism>
<evidence type="ECO:0000256" key="1">
    <source>
        <dbReference type="SAM" id="Phobius"/>
    </source>
</evidence>
<feature type="transmembrane region" description="Helical" evidence="1">
    <location>
        <begin position="6"/>
        <end position="27"/>
    </location>
</feature>
<protein>
    <submittedName>
        <fullName evidence="2">Uncharacterized protein</fullName>
    </submittedName>
</protein>
<reference evidence="2" key="1">
    <citation type="journal article" date="2021" name="Proc. Natl. Acad. Sci. U.S.A.">
        <title>Three genomes in the algal genus Volvox reveal the fate of a haploid sex-determining region after a transition to homothallism.</title>
        <authorList>
            <person name="Yamamoto K."/>
            <person name="Hamaji T."/>
            <person name="Kawai-Toyooka H."/>
            <person name="Matsuzaki R."/>
            <person name="Takahashi F."/>
            <person name="Nishimura Y."/>
            <person name="Kawachi M."/>
            <person name="Noguchi H."/>
            <person name="Minakuchi Y."/>
            <person name="Umen J.G."/>
            <person name="Toyoda A."/>
            <person name="Nozaki H."/>
        </authorList>
    </citation>
    <scope>NUCLEOTIDE SEQUENCE</scope>
    <source>
        <strain evidence="2">NIES-3780</strain>
    </source>
</reference>
<feature type="transmembrane region" description="Helical" evidence="1">
    <location>
        <begin position="34"/>
        <end position="58"/>
    </location>
</feature>
<dbReference type="AlphaFoldDB" id="A0A8J4F931"/>
<evidence type="ECO:0000313" key="2">
    <source>
        <dbReference type="EMBL" id="GIL65340.1"/>
    </source>
</evidence>
<keyword evidence="1" id="KW-0472">Membrane</keyword>
<name>A0A8J4F931_9CHLO</name>
<sequence length="191" mass="20574">LRPLAMWAAPFIAVSVSIAMAMISPAFPSVPWSAALGLLLDGLLLGLVVMTCEALSVLPAQGQPMLRSTNSDVNDLGPSPSSSGLAMVMAMVMQVLMEPAALLELHPQVIAVLMAVRALAYVSVSVHWLGRPWTSAVTQWAAAVLGNLLVVHWLRRSYHLSGPADSGGRWQRRMSGLPRALRRRLNHMAPR</sequence>
<keyword evidence="3" id="KW-1185">Reference proteome</keyword>
<keyword evidence="1" id="KW-0812">Transmembrane</keyword>
<feature type="non-terminal residue" evidence="2">
    <location>
        <position position="191"/>
    </location>
</feature>
<comment type="caution">
    <text evidence="2">The sequence shown here is derived from an EMBL/GenBank/DDBJ whole genome shotgun (WGS) entry which is preliminary data.</text>
</comment>